<proteinExistence type="predicted"/>
<dbReference type="AlphaFoldDB" id="A0AAF0T7R2"/>
<protein>
    <submittedName>
        <fullName evidence="1">Uncharacterized protein</fullName>
    </submittedName>
</protein>
<sequence length="36" mass="4169">MILRIENSINHCSTIDTTRDYKGLCGLLRCIQSWTL</sequence>
<reference evidence="1" key="1">
    <citation type="submission" date="2023-08" db="EMBL/GenBank/DDBJ databases">
        <title>A de novo genome assembly of Solanum verrucosum Schlechtendal, a Mexican diploid species geographically isolated from the other diploid A-genome species in potato relatives.</title>
        <authorList>
            <person name="Hosaka K."/>
        </authorList>
    </citation>
    <scope>NUCLEOTIDE SEQUENCE</scope>
    <source>
        <tissue evidence="1">Young leaves</tissue>
    </source>
</reference>
<evidence type="ECO:0000313" key="1">
    <source>
        <dbReference type="EMBL" id="WMV08346.1"/>
    </source>
</evidence>
<dbReference type="Proteomes" id="UP001234989">
    <property type="component" value="Chromosome 1"/>
</dbReference>
<dbReference type="EMBL" id="CP133612">
    <property type="protein sequence ID" value="WMV08346.1"/>
    <property type="molecule type" value="Genomic_DNA"/>
</dbReference>
<keyword evidence="2" id="KW-1185">Reference proteome</keyword>
<accession>A0AAF0T7R2</accession>
<evidence type="ECO:0000313" key="2">
    <source>
        <dbReference type="Proteomes" id="UP001234989"/>
    </source>
</evidence>
<gene>
    <name evidence="1" type="ORF">MTR67_001731</name>
</gene>
<organism evidence="1 2">
    <name type="scientific">Solanum verrucosum</name>
    <dbReference type="NCBI Taxonomy" id="315347"/>
    <lineage>
        <taxon>Eukaryota</taxon>
        <taxon>Viridiplantae</taxon>
        <taxon>Streptophyta</taxon>
        <taxon>Embryophyta</taxon>
        <taxon>Tracheophyta</taxon>
        <taxon>Spermatophyta</taxon>
        <taxon>Magnoliopsida</taxon>
        <taxon>eudicotyledons</taxon>
        <taxon>Gunneridae</taxon>
        <taxon>Pentapetalae</taxon>
        <taxon>asterids</taxon>
        <taxon>lamiids</taxon>
        <taxon>Solanales</taxon>
        <taxon>Solanaceae</taxon>
        <taxon>Solanoideae</taxon>
        <taxon>Solaneae</taxon>
        <taxon>Solanum</taxon>
    </lineage>
</organism>
<name>A0AAF0T7R2_SOLVR</name>